<feature type="transmembrane region" description="Helical" evidence="11">
    <location>
        <begin position="15"/>
        <end position="37"/>
    </location>
</feature>
<evidence type="ECO:0000256" key="7">
    <source>
        <dbReference type="ARBA" id="ARBA00022984"/>
    </source>
</evidence>
<sequence>MTTRIGMLLRSSVRWAIRLIVGWLALCGALILLFRWVPVPFTAVMLEQAFLSRSGWQHQWVPYERISDSLKLAVMASEDQRFPWHHGFDTQQMSDAWQAWREGRSLRGASTISQQTAKNLLLWTHSDWARKGAEVPLTAMMELSWPKRRILEVYLNSAEWDEGVYGAEAAARHYFHTSAQALTTEQAIRLAAVLPAPRVWSPVHPDARVQQRMHWIATQMSLMGGKSYLRTLQ</sequence>
<keyword evidence="3 11" id="KW-0328">Glycosyltransferase</keyword>
<dbReference type="Pfam" id="PF00912">
    <property type="entry name" value="Transgly"/>
    <property type="match status" value="1"/>
</dbReference>
<dbReference type="PANTHER" id="PTHR30400:SF0">
    <property type="entry name" value="BIOSYNTHETIC PEPTIDOGLYCAN TRANSGLYCOSYLASE"/>
    <property type="match status" value="1"/>
</dbReference>
<dbReference type="RefSeq" id="WP_232012874.1">
    <property type="nucleotide sequence ID" value="NZ_AP018933.1"/>
</dbReference>
<proteinExistence type="inferred from homology"/>
<accession>A0A348HE89</accession>
<keyword evidence="8 11" id="KW-1133">Transmembrane helix</keyword>
<keyword evidence="2 11" id="KW-0997">Cell inner membrane</keyword>
<comment type="function">
    <text evidence="11">Peptidoglycan polymerase that catalyzes glycan chain elongation from lipid-linked precursors.</text>
</comment>
<comment type="catalytic activity">
    <reaction evidence="11">
        <text>[GlcNAc-(1-&gt;4)-Mur2Ac(oyl-L-Ala-gamma-D-Glu-L-Lys-D-Ala-D-Ala)](n)-di-trans,octa-cis-undecaprenyl diphosphate + beta-D-GlcNAc-(1-&gt;4)-Mur2Ac(oyl-L-Ala-gamma-D-Glu-L-Lys-D-Ala-D-Ala)-di-trans,octa-cis-undecaprenyl diphosphate = [GlcNAc-(1-&gt;4)-Mur2Ac(oyl-L-Ala-gamma-D-Glu-L-Lys-D-Ala-D-Ala)](n+1)-di-trans,octa-cis-undecaprenyl diphosphate + di-trans,octa-cis-undecaprenyl diphosphate + H(+)</text>
        <dbReference type="Rhea" id="RHEA:23708"/>
        <dbReference type="Rhea" id="RHEA-COMP:9602"/>
        <dbReference type="Rhea" id="RHEA-COMP:9603"/>
        <dbReference type="ChEBI" id="CHEBI:15378"/>
        <dbReference type="ChEBI" id="CHEBI:58405"/>
        <dbReference type="ChEBI" id="CHEBI:60033"/>
        <dbReference type="ChEBI" id="CHEBI:78435"/>
        <dbReference type="EC" id="2.4.99.28"/>
    </reaction>
</comment>
<dbReference type="InterPro" id="IPR001264">
    <property type="entry name" value="Glyco_trans_51"/>
</dbReference>
<dbReference type="NCBIfam" id="TIGR02070">
    <property type="entry name" value="mono_pep_trsgly"/>
    <property type="match status" value="1"/>
</dbReference>
<keyword evidence="14" id="KW-1185">Reference proteome</keyword>
<evidence type="ECO:0000256" key="4">
    <source>
        <dbReference type="ARBA" id="ARBA00022679"/>
    </source>
</evidence>
<name>A0A348HE89_9GAMM</name>
<dbReference type="GO" id="GO:0008360">
    <property type="term" value="P:regulation of cell shape"/>
    <property type="evidence" value="ECO:0007669"/>
    <property type="project" value="UniProtKB-KW"/>
</dbReference>
<dbReference type="GO" id="GO:0005886">
    <property type="term" value="C:plasma membrane"/>
    <property type="evidence" value="ECO:0007669"/>
    <property type="project" value="UniProtKB-SubCell"/>
</dbReference>
<evidence type="ECO:0000256" key="2">
    <source>
        <dbReference type="ARBA" id="ARBA00022519"/>
    </source>
</evidence>
<comment type="subcellular location">
    <subcellularLocation>
        <location evidence="11">Cell inner membrane</location>
        <topology evidence="11">Single-pass membrane protein</topology>
    </subcellularLocation>
</comment>
<evidence type="ECO:0000313" key="14">
    <source>
        <dbReference type="Proteomes" id="UP000267342"/>
    </source>
</evidence>
<evidence type="ECO:0000256" key="5">
    <source>
        <dbReference type="ARBA" id="ARBA00022692"/>
    </source>
</evidence>
<dbReference type="GO" id="GO:0009274">
    <property type="term" value="C:peptidoglycan-based cell wall"/>
    <property type="evidence" value="ECO:0007669"/>
    <property type="project" value="InterPro"/>
</dbReference>
<dbReference type="UniPathway" id="UPA00219"/>
<dbReference type="KEGG" id="zpl:ZBT109_1181"/>
<dbReference type="PANTHER" id="PTHR30400">
    <property type="entry name" value="MONOFUNCTIONAL BIOSYNTHETIC PEPTIDOGLYCAN TRANSGLYCOSYLASE"/>
    <property type="match status" value="1"/>
</dbReference>
<keyword evidence="1 11" id="KW-1003">Cell membrane</keyword>
<dbReference type="EC" id="2.4.99.28" evidence="11"/>
<comment type="similarity">
    <text evidence="11">Belongs to the glycosyltransferase 51 family.</text>
</comment>
<evidence type="ECO:0000256" key="10">
    <source>
        <dbReference type="ARBA" id="ARBA00023316"/>
    </source>
</evidence>
<dbReference type="SUPFAM" id="SSF53955">
    <property type="entry name" value="Lysozyme-like"/>
    <property type="match status" value="1"/>
</dbReference>
<dbReference type="InterPro" id="IPR023346">
    <property type="entry name" value="Lysozyme-like_dom_sf"/>
</dbReference>
<feature type="domain" description="Glycosyl transferase family 51" evidence="12">
    <location>
        <begin position="55"/>
        <end position="220"/>
    </location>
</feature>
<dbReference type="AlphaFoldDB" id="A0A348HE89"/>
<keyword evidence="7 11" id="KW-0573">Peptidoglycan synthesis</keyword>
<dbReference type="HAMAP" id="MF_00766">
    <property type="entry name" value="PGT_MtgA"/>
    <property type="match status" value="1"/>
</dbReference>
<evidence type="ECO:0000259" key="12">
    <source>
        <dbReference type="Pfam" id="PF00912"/>
    </source>
</evidence>
<keyword evidence="5 11" id="KW-0812">Transmembrane</keyword>
<dbReference type="STRING" id="1123510.GCA_000620025_01429"/>
<dbReference type="GO" id="GO:0071555">
    <property type="term" value="P:cell wall organization"/>
    <property type="evidence" value="ECO:0007669"/>
    <property type="project" value="UniProtKB-KW"/>
</dbReference>
<dbReference type="InterPro" id="IPR011812">
    <property type="entry name" value="Pep_trsgly"/>
</dbReference>
<evidence type="ECO:0000313" key="13">
    <source>
        <dbReference type="EMBL" id="BBG29941.1"/>
    </source>
</evidence>
<protein>
    <recommendedName>
        <fullName evidence="11">Biosynthetic peptidoglycan transglycosylase</fullName>
        <ecNumber evidence="11">2.4.99.28</ecNumber>
    </recommendedName>
    <alternativeName>
        <fullName evidence="11">Glycan polymerase</fullName>
    </alternativeName>
    <alternativeName>
        <fullName evidence="11">Peptidoglycan glycosyltransferase MtgA</fullName>
        <shortName evidence="11">PGT</shortName>
    </alternativeName>
</protein>
<keyword evidence="9 11" id="KW-0472">Membrane</keyword>
<dbReference type="GO" id="GO:0009252">
    <property type="term" value="P:peptidoglycan biosynthetic process"/>
    <property type="evidence" value="ECO:0007669"/>
    <property type="project" value="UniProtKB-UniRule"/>
</dbReference>
<evidence type="ECO:0000256" key="11">
    <source>
        <dbReference type="HAMAP-Rule" id="MF_00766"/>
    </source>
</evidence>
<dbReference type="Gene3D" id="1.10.3810.10">
    <property type="entry name" value="Biosynthetic peptidoglycan transglycosylase-like"/>
    <property type="match status" value="1"/>
</dbReference>
<keyword evidence="6 11" id="KW-0133">Cell shape</keyword>
<reference evidence="13 14" key="1">
    <citation type="submission" date="2018-09" db="EMBL/GenBank/DDBJ databases">
        <title>Zymobacter palmae IAM14233 (=T109) whole genome analysis.</title>
        <authorList>
            <person name="Yanase H."/>
        </authorList>
    </citation>
    <scope>NUCLEOTIDE SEQUENCE [LARGE SCALE GENOMIC DNA]</scope>
    <source>
        <strain evidence="13 14">IAM14233</strain>
    </source>
</reference>
<evidence type="ECO:0000256" key="1">
    <source>
        <dbReference type="ARBA" id="ARBA00022475"/>
    </source>
</evidence>
<dbReference type="EMBL" id="AP018933">
    <property type="protein sequence ID" value="BBG29941.1"/>
    <property type="molecule type" value="Genomic_DNA"/>
</dbReference>
<dbReference type="GO" id="GO:0008955">
    <property type="term" value="F:peptidoglycan glycosyltransferase activity"/>
    <property type="evidence" value="ECO:0007669"/>
    <property type="project" value="UniProtKB-UniRule"/>
</dbReference>
<gene>
    <name evidence="11" type="primary">mtgA</name>
    <name evidence="13" type="ORF">ZBT109_1181</name>
</gene>
<organism evidence="13 14">
    <name type="scientific">Zymobacter palmae</name>
    <dbReference type="NCBI Taxonomy" id="33074"/>
    <lineage>
        <taxon>Bacteria</taxon>
        <taxon>Pseudomonadati</taxon>
        <taxon>Pseudomonadota</taxon>
        <taxon>Gammaproteobacteria</taxon>
        <taxon>Oceanospirillales</taxon>
        <taxon>Halomonadaceae</taxon>
        <taxon>Zymobacter group</taxon>
        <taxon>Zymobacter</taxon>
    </lineage>
</organism>
<keyword evidence="10 11" id="KW-0961">Cell wall biogenesis/degradation</keyword>
<comment type="pathway">
    <text evidence="11">Cell wall biogenesis; peptidoglycan biosynthesis.</text>
</comment>
<evidence type="ECO:0000256" key="6">
    <source>
        <dbReference type="ARBA" id="ARBA00022960"/>
    </source>
</evidence>
<evidence type="ECO:0000256" key="3">
    <source>
        <dbReference type="ARBA" id="ARBA00022676"/>
    </source>
</evidence>
<evidence type="ECO:0000256" key="8">
    <source>
        <dbReference type="ARBA" id="ARBA00022989"/>
    </source>
</evidence>
<dbReference type="GO" id="GO:0016763">
    <property type="term" value="F:pentosyltransferase activity"/>
    <property type="evidence" value="ECO:0007669"/>
    <property type="project" value="InterPro"/>
</dbReference>
<dbReference type="Proteomes" id="UP000267342">
    <property type="component" value="Chromosome"/>
</dbReference>
<dbReference type="InterPro" id="IPR036950">
    <property type="entry name" value="PBP_transglycosylase"/>
</dbReference>
<keyword evidence="4 11" id="KW-0808">Transferase</keyword>
<evidence type="ECO:0000256" key="9">
    <source>
        <dbReference type="ARBA" id="ARBA00023136"/>
    </source>
</evidence>